<keyword evidence="1" id="KW-0732">Signal</keyword>
<name>A0A2V3TVD7_9HYPH</name>
<dbReference type="OrthoDB" id="870892at2"/>
<dbReference type="InterPro" id="IPR014004">
    <property type="entry name" value="Transpt-assoc_nodulatn_dom_bac"/>
</dbReference>
<proteinExistence type="predicted"/>
<dbReference type="InterPro" id="IPR051686">
    <property type="entry name" value="Lipoprotein_DolP"/>
</dbReference>
<gene>
    <name evidence="2" type="ORF">C7450_11613</name>
</gene>
<sequence length="217" mass="23908">MSERDLGLRQDVLDELEFEPSIDAADIGVTVKDGVVTLIGHVRSYAEKIAAERAVQRVKGVRAIAQELEVRYPERKKTADDEIAKRALAIISWDTTIPDDVIQVKVQAGWITLSGEVDWHFQKRAVEDAVRKLTGVVGVTNLLLVRPRIQADDVKHRIEEALKRNAAIEAGTIRVGVSGGKVTLAGQVHAWYERGVAERAAWAVPGVTAVEDHLVIR</sequence>
<dbReference type="AlphaFoldDB" id="A0A2V3TVD7"/>
<accession>A0A2V3TVD7</accession>
<protein>
    <submittedName>
        <fullName evidence="2">Osmotically-inducible protein OsmY</fullName>
    </submittedName>
</protein>
<dbReference type="PANTHER" id="PTHR34606">
    <property type="entry name" value="BON DOMAIN-CONTAINING PROTEIN"/>
    <property type="match status" value="1"/>
</dbReference>
<dbReference type="Pfam" id="PF04972">
    <property type="entry name" value="BON"/>
    <property type="match status" value="3"/>
</dbReference>
<keyword evidence="3" id="KW-1185">Reference proteome</keyword>
<evidence type="ECO:0000313" key="2">
    <source>
        <dbReference type="EMBL" id="PXW52440.1"/>
    </source>
</evidence>
<dbReference type="SMART" id="SM00749">
    <property type="entry name" value="BON"/>
    <property type="match status" value="3"/>
</dbReference>
<dbReference type="RefSeq" id="WP_110378028.1">
    <property type="nucleotide sequence ID" value="NZ_CAKNFM010000006.1"/>
</dbReference>
<comment type="caution">
    <text evidence="2">The sequence shown here is derived from an EMBL/GenBank/DDBJ whole genome shotgun (WGS) entry which is preliminary data.</text>
</comment>
<dbReference type="PROSITE" id="PS50914">
    <property type="entry name" value="BON"/>
    <property type="match status" value="3"/>
</dbReference>
<evidence type="ECO:0000256" key="1">
    <source>
        <dbReference type="ARBA" id="ARBA00022729"/>
    </source>
</evidence>
<dbReference type="Proteomes" id="UP000248021">
    <property type="component" value="Unassembled WGS sequence"/>
</dbReference>
<evidence type="ECO:0000313" key="3">
    <source>
        <dbReference type="Proteomes" id="UP000248021"/>
    </source>
</evidence>
<dbReference type="PANTHER" id="PTHR34606:SF4">
    <property type="entry name" value="OUTER MEMBRANE LIPOPROTEIN DOLP"/>
    <property type="match status" value="1"/>
</dbReference>
<dbReference type="InterPro" id="IPR007055">
    <property type="entry name" value="BON_dom"/>
</dbReference>
<dbReference type="EMBL" id="QJJK01000016">
    <property type="protein sequence ID" value="PXW52440.1"/>
    <property type="molecule type" value="Genomic_DNA"/>
</dbReference>
<reference evidence="2 3" key="1">
    <citation type="submission" date="2018-05" db="EMBL/GenBank/DDBJ databases">
        <title>Genomic Encyclopedia of Type Strains, Phase IV (KMG-IV): sequencing the most valuable type-strain genomes for metagenomic binning, comparative biology and taxonomic classification.</title>
        <authorList>
            <person name="Goeker M."/>
        </authorList>
    </citation>
    <scope>NUCLEOTIDE SEQUENCE [LARGE SCALE GENOMIC DNA]</scope>
    <source>
        <strain evidence="2 3">DSM 6462</strain>
    </source>
</reference>
<dbReference type="Gene3D" id="3.30.1340.30">
    <property type="match status" value="3"/>
</dbReference>
<organism evidence="2 3">
    <name type="scientific">Chelatococcus asaccharovorans</name>
    <dbReference type="NCBI Taxonomy" id="28210"/>
    <lineage>
        <taxon>Bacteria</taxon>
        <taxon>Pseudomonadati</taxon>
        <taxon>Pseudomonadota</taxon>
        <taxon>Alphaproteobacteria</taxon>
        <taxon>Hyphomicrobiales</taxon>
        <taxon>Chelatococcaceae</taxon>
        <taxon>Chelatococcus</taxon>
    </lineage>
</organism>